<sequence>MFITRITKILLVCVLSLVLFTTSLANAGTVVTSREYKLILVPSNFNGSNPDDAVNDYWSELQLLVEGEPINIEMKGSLTLAKNRTVKFYDTPGTCQLKKKDLVFRERVENEKREVVLKFRSPDRYIAASLPISGDKPKFEEDISKPFCSKFSSSAKKKISATKNLNKMDDPVRLYPELKKYNFDLNEAIKEVNGLTISEKVYEGGEVDLGNKDGEFSLTLWYDSPSSTEPKIAEISFKYKDKTNEEDYSETVASGAKKVFTAMQGMSNWVSDKSQTKTSYVYQYGTTPFCNKT</sequence>
<accession>G5J7P8</accession>
<reference evidence="2 3" key="1">
    <citation type="journal article" date="2011" name="Front. Microbiol.">
        <title>Two Strains of Crocosphaera watsonii with Highly Conserved Genomes are Distinguished by Strain-Specific Features.</title>
        <authorList>
            <person name="Bench S.R."/>
            <person name="Ilikchyan I.N."/>
            <person name="Tripp H.J."/>
            <person name="Zehr J.P."/>
        </authorList>
    </citation>
    <scope>NUCLEOTIDE SEQUENCE [LARGE SCALE GENOMIC DNA]</scope>
    <source>
        <strain evidence="2 3">WH 0003</strain>
    </source>
</reference>
<name>G5J7P8_CROWT</name>
<evidence type="ECO:0000313" key="2">
    <source>
        <dbReference type="EMBL" id="EHJ11790.1"/>
    </source>
</evidence>
<dbReference type="EMBL" id="AESD01000521">
    <property type="protein sequence ID" value="EHJ11790.1"/>
    <property type="molecule type" value="Genomic_DNA"/>
</dbReference>
<evidence type="ECO:0000256" key="1">
    <source>
        <dbReference type="SAM" id="SignalP"/>
    </source>
</evidence>
<gene>
    <name evidence="2" type="ORF">CWATWH0003_3484</name>
</gene>
<comment type="caution">
    <text evidence="2">The sequence shown here is derived from an EMBL/GenBank/DDBJ whole genome shotgun (WGS) entry which is preliminary data.</text>
</comment>
<proteinExistence type="predicted"/>
<evidence type="ECO:0000313" key="3">
    <source>
        <dbReference type="Proteomes" id="UP000003477"/>
    </source>
</evidence>
<dbReference type="PATRIC" id="fig|423471.3.peg.3267"/>
<dbReference type="Proteomes" id="UP000003477">
    <property type="component" value="Unassembled WGS sequence"/>
</dbReference>
<dbReference type="GeneID" id="88767013"/>
<protein>
    <submittedName>
        <fullName evidence="2">Uncharacterized protein</fullName>
    </submittedName>
</protein>
<dbReference type="AlphaFoldDB" id="G5J7P8"/>
<organism evidence="2 3">
    <name type="scientific">Crocosphaera watsonii WH 0003</name>
    <dbReference type="NCBI Taxonomy" id="423471"/>
    <lineage>
        <taxon>Bacteria</taxon>
        <taxon>Bacillati</taxon>
        <taxon>Cyanobacteriota</taxon>
        <taxon>Cyanophyceae</taxon>
        <taxon>Oscillatoriophycideae</taxon>
        <taxon>Chroococcales</taxon>
        <taxon>Aphanothecaceae</taxon>
        <taxon>Crocosphaera</taxon>
    </lineage>
</organism>
<keyword evidence="1" id="KW-0732">Signal</keyword>
<feature type="chain" id="PRO_5003479225" evidence="1">
    <location>
        <begin position="28"/>
        <end position="293"/>
    </location>
</feature>
<dbReference type="RefSeq" id="WP_007311534.1">
    <property type="nucleotide sequence ID" value="NZ_AESD01000521.1"/>
</dbReference>
<feature type="signal peptide" evidence="1">
    <location>
        <begin position="1"/>
        <end position="27"/>
    </location>
</feature>